<dbReference type="RefSeq" id="WP_015404995.1">
    <property type="nucleotide sequence ID" value="NC_020304.1"/>
</dbReference>
<evidence type="ECO:0000256" key="1">
    <source>
        <dbReference type="SAM" id="Phobius"/>
    </source>
</evidence>
<dbReference type="HOGENOM" id="CLU_1341469_0_0_7"/>
<evidence type="ECO:0000313" key="3">
    <source>
        <dbReference type="Proteomes" id="UP000011721"/>
    </source>
</evidence>
<accession>M1NIA5</accession>
<proteinExistence type="predicted"/>
<keyword evidence="3" id="KW-1185">Reference proteome</keyword>
<evidence type="ECO:0008006" key="4">
    <source>
        <dbReference type="Google" id="ProtNLM"/>
    </source>
</evidence>
<dbReference type="STRING" id="1167006.UWK_02778"/>
<gene>
    <name evidence="2" type="ordered locus">UWK_02778</name>
</gene>
<feature type="transmembrane region" description="Helical" evidence="1">
    <location>
        <begin position="54"/>
        <end position="78"/>
    </location>
</feature>
<organism evidence="2 3">
    <name type="scientific">Desulfocapsa sulfexigens (strain DSM 10523 / SB164P1)</name>
    <dbReference type="NCBI Taxonomy" id="1167006"/>
    <lineage>
        <taxon>Bacteria</taxon>
        <taxon>Pseudomonadati</taxon>
        <taxon>Thermodesulfobacteriota</taxon>
        <taxon>Desulfobulbia</taxon>
        <taxon>Desulfobulbales</taxon>
        <taxon>Desulfocapsaceae</taxon>
        <taxon>Desulfocapsa</taxon>
    </lineage>
</organism>
<dbReference type="EMBL" id="CP003985">
    <property type="protein sequence ID" value="AGF79309.1"/>
    <property type="molecule type" value="Genomic_DNA"/>
</dbReference>
<protein>
    <recommendedName>
        <fullName evidence="4">Tetratricopeptide repeat protein</fullName>
    </recommendedName>
</protein>
<keyword evidence="1" id="KW-1133">Transmembrane helix</keyword>
<sequence>MTKRSRRHIPLWQDFYSLVTSGTGSLFARAYLSIFAALFVILTVYCLAHRTDFFYFFFAVIVLALICLPCALIVTFSINKTGDSLVDILLGYKRQEDHSQKLLNSEIMNLISLREKGEYEKMLEELSIIEKRYGISPRLIYERAHCFIGQGELRKARSCIKCFLSNSFSIDEDPYLNYCQQLLYNDQSPLALKNITQKNENQEF</sequence>
<dbReference type="Proteomes" id="UP000011721">
    <property type="component" value="Chromosome"/>
</dbReference>
<reference evidence="3" key="1">
    <citation type="journal article" date="2013" name="Stand. Genomic Sci.">
        <title>Complete genome sequence of Desulfocapsa sulfexigens, a marine deltaproteobacterium specialized in disproportionating inorganic sulfur compounds.</title>
        <authorList>
            <person name="Finster K.W."/>
            <person name="Kjeldsen K.U."/>
            <person name="Kube M."/>
            <person name="Reinhardt R."/>
            <person name="Mussmann M."/>
            <person name="Amann R."/>
            <person name="Schreiber L."/>
        </authorList>
    </citation>
    <scope>NUCLEOTIDE SEQUENCE [LARGE SCALE GENOMIC DNA]</scope>
    <source>
        <strain evidence="3">DSM 10523 / SB164P1</strain>
    </source>
</reference>
<keyword evidence="1" id="KW-0472">Membrane</keyword>
<name>M1NIA5_DESSD</name>
<keyword evidence="1" id="KW-0812">Transmembrane</keyword>
<evidence type="ECO:0000313" key="2">
    <source>
        <dbReference type="EMBL" id="AGF79309.1"/>
    </source>
</evidence>
<dbReference type="KEGG" id="dsf:UWK_02778"/>
<feature type="transmembrane region" description="Helical" evidence="1">
    <location>
        <begin position="26"/>
        <end position="47"/>
    </location>
</feature>
<dbReference type="AlphaFoldDB" id="M1NIA5"/>